<dbReference type="KEGG" id="hvo:HVO_2113"/>
<feature type="compositionally biased region" description="Gly residues" evidence="4">
    <location>
        <begin position="40"/>
        <end position="55"/>
    </location>
</feature>
<dbReference type="GO" id="GO:0055052">
    <property type="term" value="C:ATP-binding cassette (ABC) transporter complex, substrate-binding subunit-containing"/>
    <property type="evidence" value="ECO:0007669"/>
    <property type="project" value="TreeGrafter"/>
</dbReference>
<dbReference type="STRING" id="309800.HVO_2113"/>
<keyword evidence="3" id="KW-0732">Signal</keyword>
<dbReference type="Pfam" id="PF01547">
    <property type="entry name" value="SBP_bac_1"/>
    <property type="match status" value="1"/>
</dbReference>
<dbReference type="PROSITE" id="PS51257">
    <property type="entry name" value="PROKAR_LIPOPROTEIN"/>
    <property type="match status" value="1"/>
</dbReference>
<evidence type="ECO:0000313" key="6">
    <source>
        <dbReference type="Proteomes" id="UP000008243"/>
    </source>
</evidence>
<evidence type="ECO:0000256" key="1">
    <source>
        <dbReference type="ARBA" id="ARBA00008520"/>
    </source>
</evidence>
<keyword evidence="6" id="KW-1185">Reference proteome</keyword>
<comment type="similarity">
    <text evidence="1">Belongs to the bacterial solute-binding protein 1 family.</text>
</comment>
<dbReference type="AlphaFoldDB" id="D4GUR0"/>
<dbReference type="SUPFAM" id="SSF53850">
    <property type="entry name" value="Periplasmic binding protein-like II"/>
    <property type="match status" value="1"/>
</dbReference>
<dbReference type="EMBL" id="CP001956">
    <property type="protein sequence ID" value="ADE05045.1"/>
    <property type="molecule type" value="Genomic_DNA"/>
</dbReference>
<accession>D4GUR0</accession>
<dbReference type="Proteomes" id="UP000008243">
    <property type="component" value="Chromosome"/>
</dbReference>
<sequence>MASNECRDSDRTATRRRTVLKAVGGSAVAGLAGCVGGGGGDGSGSGSGSGSGDGTTTGTVNENGWPDYSGREMRVVTDECSDVFKRVWEDAFAEFENKTGASVTLECGAEGQSIQERIIQLIQSGNPPELFPTSVTQSTQLQNQGTLAPMTDLVETVTDRLGMPHERSFLERDGEHYTIPFFAIPYLQWYREDIAESKPDSWENMVGWMEEASGSDEVTDATLLPWSTHYCSELVAQCFLRSNGANMATRNDDGEVVVSIDQGENRERWIEMLEFRKQLQPYTGPGSDIGCEERINALHTESSAHTTYGGARPKIQSIERERDFHEHIRAAPIPGPDGPGKFFGVIKSICSFQGSNTDMAKTFLDQFIFQPEYYERYINIQNAPLYPKQKEEIDMREKLPDSYTDADIEAWKSVTDAIPPAHETSPPNPYVDSIFTTRPGSTAISLVISEDMDPGKAVDQVAAKARESLNQAKGP</sequence>
<dbReference type="Gene3D" id="3.40.190.10">
    <property type="entry name" value="Periplasmic binding protein-like II"/>
    <property type="match status" value="1"/>
</dbReference>
<dbReference type="GO" id="GO:1901982">
    <property type="term" value="F:maltose binding"/>
    <property type="evidence" value="ECO:0007669"/>
    <property type="project" value="TreeGrafter"/>
</dbReference>
<protein>
    <submittedName>
        <fullName evidence="5">ABC-type transport system periplasmic substrate-binding protein (Probable substrate sugar)</fullName>
    </submittedName>
</protein>
<dbReference type="EnsemblBacteria" id="ADE05045">
    <property type="protein sequence ID" value="ADE05045"/>
    <property type="gene ID" value="HVO_2113"/>
</dbReference>
<feature type="region of interest" description="Disordered" evidence="4">
    <location>
        <begin position="40"/>
        <end position="66"/>
    </location>
</feature>
<dbReference type="PANTHER" id="PTHR30061">
    <property type="entry name" value="MALTOSE-BINDING PERIPLASMIC PROTEIN"/>
    <property type="match status" value="1"/>
</dbReference>
<dbReference type="HOGENOM" id="CLU_637136_0_0_2"/>
<dbReference type="InterPro" id="IPR006059">
    <property type="entry name" value="SBP"/>
</dbReference>
<dbReference type="GO" id="GO:0015768">
    <property type="term" value="P:maltose transport"/>
    <property type="evidence" value="ECO:0007669"/>
    <property type="project" value="TreeGrafter"/>
</dbReference>
<keyword evidence="2" id="KW-0813">Transport</keyword>
<evidence type="ECO:0000313" key="5">
    <source>
        <dbReference type="EMBL" id="ADE05045.1"/>
    </source>
</evidence>
<dbReference type="PaxDb" id="309800-C498_05853"/>
<proteinExistence type="inferred from homology"/>
<dbReference type="eggNOG" id="arCOG00151">
    <property type="taxonomic scope" value="Archaea"/>
</dbReference>
<dbReference type="GO" id="GO:0042956">
    <property type="term" value="P:maltodextrin transmembrane transport"/>
    <property type="evidence" value="ECO:0007669"/>
    <property type="project" value="TreeGrafter"/>
</dbReference>
<organism evidence="5 6">
    <name type="scientific">Haloferax volcanii (strain ATCC 29605 / DSM 3757 / JCM 8879 / NBRC 14742 / NCIMB 2012 / VKM B-1768 / DS2)</name>
    <name type="common">Halobacterium volcanii</name>
    <dbReference type="NCBI Taxonomy" id="309800"/>
    <lineage>
        <taxon>Archaea</taxon>
        <taxon>Methanobacteriati</taxon>
        <taxon>Methanobacteriota</taxon>
        <taxon>Stenosarchaea group</taxon>
        <taxon>Halobacteria</taxon>
        <taxon>Halobacteriales</taxon>
        <taxon>Haloferacaceae</taxon>
        <taxon>Haloferax</taxon>
    </lineage>
</organism>
<evidence type="ECO:0000256" key="2">
    <source>
        <dbReference type="ARBA" id="ARBA00022448"/>
    </source>
</evidence>
<evidence type="ECO:0000256" key="3">
    <source>
        <dbReference type="ARBA" id="ARBA00022729"/>
    </source>
</evidence>
<name>D4GUR0_HALVD</name>
<dbReference type="PANTHER" id="PTHR30061:SF50">
    <property type="entry name" value="MALTOSE_MALTODEXTRIN-BINDING PERIPLASMIC PROTEIN"/>
    <property type="match status" value="1"/>
</dbReference>
<reference evidence="5 6" key="1">
    <citation type="journal article" date="2010" name="PLoS ONE">
        <title>The complete genome sequence of Haloferax volcanii DS2, a model archaeon.</title>
        <authorList>
            <person name="Hartman A.L."/>
            <person name="Norais C."/>
            <person name="Badger J.H."/>
            <person name="Delmas S."/>
            <person name="Haldenby S."/>
            <person name="Madupu R."/>
            <person name="Robinson J."/>
            <person name="Khouri H."/>
            <person name="Ren Q."/>
            <person name="Lowe T.M."/>
            <person name="Maupin-Furlow J."/>
            <person name="Pohlschroder M."/>
            <person name="Daniels C."/>
            <person name="Pfeiffer F."/>
            <person name="Allers T."/>
            <person name="Eisen J.A."/>
        </authorList>
    </citation>
    <scope>NUCLEOTIDE SEQUENCE [LARGE SCALE GENOMIC DNA]</scope>
    <source>
        <strain evidence="6">ATCC 29605 / DSM 3757 / JCM 8879 / NBRC 14742 / NCIMB 2012 / VKM B-1768 / DS2</strain>
    </source>
</reference>
<gene>
    <name evidence="5" type="primary">tsgA2</name>
    <name evidence="5" type="ordered locus">HVO_2113</name>
</gene>
<evidence type="ECO:0000256" key="4">
    <source>
        <dbReference type="SAM" id="MobiDB-lite"/>
    </source>
</evidence>